<evidence type="ECO:0000313" key="2">
    <source>
        <dbReference type="Proteomes" id="UP001469553"/>
    </source>
</evidence>
<evidence type="ECO:0000313" key="1">
    <source>
        <dbReference type="EMBL" id="MEQ2302877.1"/>
    </source>
</evidence>
<dbReference type="Proteomes" id="UP001469553">
    <property type="component" value="Unassembled WGS sequence"/>
</dbReference>
<keyword evidence="2" id="KW-1185">Reference proteome</keyword>
<dbReference type="EMBL" id="JAHRIP010057099">
    <property type="protein sequence ID" value="MEQ2302877.1"/>
    <property type="molecule type" value="Genomic_DNA"/>
</dbReference>
<reference evidence="1 2" key="1">
    <citation type="submission" date="2021-06" db="EMBL/GenBank/DDBJ databases">
        <authorList>
            <person name="Palmer J.M."/>
        </authorList>
    </citation>
    <scope>NUCLEOTIDE SEQUENCE [LARGE SCALE GENOMIC DNA]</scope>
    <source>
        <strain evidence="1 2">AS_MEX2019</strain>
        <tissue evidence="1">Muscle</tissue>
    </source>
</reference>
<accession>A0ABV0Z9K3</accession>
<organism evidence="1 2">
    <name type="scientific">Ameca splendens</name>
    <dbReference type="NCBI Taxonomy" id="208324"/>
    <lineage>
        <taxon>Eukaryota</taxon>
        <taxon>Metazoa</taxon>
        <taxon>Chordata</taxon>
        <taxon>Craniata</taxon>
        <taxon>Vertebrata</taxon>
        <taxon>Euteleostomi</taxon>
        <taxon>Actinopterygii</taxon>
        <taxon>Neopterygii</taxon>
        <taxon>Teleostei</taxon>
        <taxon>Neoteleostei</taxon>
        <taxon>Acanthomorphata</taxon>
        <taxon>Ovalentaria</taxon>
        <taxon>Atherinomorphae</taxon>
        <taxon>Cyprinodontiformes</taxon>
        <taxon>Goodeidae</taxon>
        <taxon>Ameca</taxon>
    </lineage>
</organism>
<proteinExistence type="predicted"/>
<name>A0ABV0Z9K3_9TELE</name>
<sequence>MLFPFNVSMFSLSTRGNQRLNGGVLVQGAVWDISHVVRAPGGAHICLQLSASRGHHCSRWANETHALTAVKGLELSLAHIWAISPQEARGLKGAHSVRTTYSNRVYGP</sequence>
<comment type="caution">
    <text evidence="1">The sequence shown here is derived from an EMBL/GenBank/DDBJ whole genome shotgun (WGS) entry which is preliminary data.</text>
</comment>
<protein>
    <submittedName>
        <fullName evidence="1">Uncharacterized protein</fullName>
    </submittedName>
</protein>
<gene>
    <name evidence="1" type="ORF">AMECASPLE_011222</name>
</gene>